<keyword evidence="3" id="KW-1185">Reference proteome</keyword>
<organism evidence="3 4">
    <name type="scientific">Parascaris univalens</name>
    <name type="common">Nematode worm</name>
    <dbReference type="NCBI Taxonomy" id="6257"/>
    <lineage>
        <taxon>Eukaryota</taxon>
        <taxon>Metazoa</taxon>
        <taxon>Ecdysozoa</taxon>
        <taxon>Nematoda</taxon>
        <taxon>Chromadorea</taxon>
        <taxon>Rhabditida</taxon>
        <taxon>Spirurina</taxon>
        <taxon>Ascaridomorpha</taxon>
        <taxon>Ascaridoidea</taxon>
        <taxon>Ascarididae</taxon>
        <taxon>Parascaris</taxon>
    </lineage>
</organism>
<evidence type="ECO:0000313" key="3">
    <source>
        <dbReference type="Proteomes" id="UP000887569"/>
    </source>
</evidence>
<dbReference type="Proteomes" id="UP000887569">
    <property type="component" value="Unplaced"/>
</dbReference>
<proteinExistence type="predicted"/>
<accession>A0A915ARQ9</accession>
<keyword evidence="1" id="KW-0175">Coiled coil</keyword>
<dbReference type="WBParaSite" id="PgR014X_g007_t02">
    <property type="protein sequence ID" value="PgR014X_g007_t02"/>
    <property type="gene ID" value="PgR014X_g007"/>
</dbReference>
<protein>
    <submittedName>
        <fullName evidence="4">Uncharacterized protein</fullName>
    </submittedName>
</protein>
<feature type="region of interest" description="Disordered" evidence="2">
    <location>
        <begin position="19"/>
        <end position="73"/>
    </location>
</feature>
<feature type="coiled-coil region" evidence="1">
    <location>
        <begin position="183"/>
        <end position="231"/>
    </location>
</feature>
<feature type="compositionally biased region" description="Polar residues" evidence="2">
    <location>
        <begin position="111"/>
        <end position="121"/>
    </location>
</feature>
<feature type="region of interest" description="Disordered" evidence="2">
    <location>
        <begin position="111"/>
        <end position="132"/>
    </location>
</feature>
<evidence type="ECO:0000256" key="2">
    <source>
        <dbReference type="SAM" id="MobiDB-lite"/>
    </source>
</evidence>
<feature type="compositionally biased region" description="Low complexity" evidence="2">
    <location>
        <begin position="44"/>
        <end position="61"/>
    </location>
</feature>
<evidence type="ECO:0000313" key="4">
    <source>
        <dbReference type="WBParaSite" id="PgR014X_g007_t02"/>
    </source>
</evidence>
<dbReference type="AlphaFoldDB" id="A0A915ARQ9"/>
<name>A0A915ARQ9_PARUN</name>
<sequence>MDYCFSSRSVSQEMTTTVAVRSAATDISSPSRSNGVNRKSLPNGDSLSKSSNSSTSGAGSSIRQRNSPKRSNKKVVYEDLFEDERPHVHSEPVTSSVAIIGGVQRRIVSRNSSTKTALATEQTKHQPDWDVSSLENESVELEHDSDTGMESMSSAEVPHSNRLSCSFCLESTSPVHGEEIRRLDELLSDVEKLKCEKADLLKQNVSCKTDIKKLKQRQSILASDLDKANEEITRLRKLLKRPSACNRLTASILRREKSSDKKGGRSGLRLQPSDITSTLPGIVWFSSLHSIKYMKSR</sequence>
<feature type="compositionally biased region" description="Polar residues" evidence="2">
    <location>
        <begin position="19"/>
        <end position="37"/>
    </location>
</feature>
<reference evidence="4" key="1">
    <citation type="submission" date="2022-11" db="UniProtKB">
        <authorList>
            <consortium name="WormBaseParasite"/>
        </authorList>
    </citation>
    <scope>IDENTIFICATION</scope>
</reference>
<evidence type="ECO:0000256" key="1">
    <source>
        <dbReference type="SAM" id="Coils"/>
    </source>
</evidence>